<dbReference type="AlphaFoldDB" id="A0A6M3IJ03"/>
<dbReference type="EMBL" id="MT141269">
    <property type="protein sequence ID" value="QJA57364.1"/>
    <property type="molecule type" value="Genomic_DNA"/>
</dbReference>
<proteinExistence type="predicted"/>
<evidence type="ECO:0000313" key="1">
    <source>
        <dbReference type="EMBL" id="QJA57364.1"/>
    </source>
</evidence>
<gene>
    <name evidence="1" type="ORF">MM415B01657_0007</name>
</gene>
<reference evidence="1" key="1">
    <citation type="submission" date="2020-03" db="EMBL/GenBank/DDBJ databases">
        <title>The deep terrestrial virosphere.</title>
        <authorList>
            <person name="Holmfeldt K."/>
            <person name="Nilsson E."/>
            <person name="Simone D."/>
            <person name="Lopez-Fernandez M."/>
            <person name="Wu X."/>
            <person name="de Brujin I."/>
            <person name="Lundin D."/>
            <person name="Andersson A."/>
            <person name="Bertilsson S."/>
            <person name="Dopson M."/>
        </authorList>
    </citation>
    <scope>NUCLEOTIDE SEQUENCE</scope>
    <source>
        <strain evidence="1">MM415B01657</strain>
    </source>
</reference>
<protein>
    <submittedName>
        <fullName evidence="1">Uncharacterized protein</fullName>
    </submittedName>
</protein>
<name>A0A6M3IJ03_9ZZZZ</name>
<accession>A0A6M3IJ03</accession>
<sequence>MRTKAELTRMMDREAGKLEALVDIRDILADIAGALTQLVAQNDFAKEEPCTTTK</sequence>
<organism evidence="1">
    <name type="scientific">viral metagenome</name>
    <dbReference type="NCBI Taxonomy" id="1070528"/>
    <lineage>
        <taxon>unclassified sequences</taxon>
        <taxon>metagenomes</taxon>
        <taxon>organismal metagenomes</taxon>
    </lineage>
</organism>